<name>A0A9D9NH78_9BACT</name>
<feature type="transmembrane region" description="Helical" evidence="1">
    <location>
        <begin position="76"/>
        <end position="96"/>
    </location>
</feature>
<proteinExistence type="predicted"/>
<evidence type="ECO:0000313" key="2">
    <source>
        <dbReference type="EMBL" id="MBO8473357.1"/>
    </source>
</evidence>
<keyword evidence="1" id="KW-0812">Transmembrane</keyword>
<reference evidence="2" key="2">
    <citation type="journal article" date="2021" name="PeerJ">
        <title>Extensive microbial diversity within the chicken gut microbiome revealed by metagenomics and culture.</title>
        <authorList>
            <person name="Gilroy R."/>
            <person name="Ravi A."/>
            <person name="Getino M."/>
            <person name="Pursley I."/>
            <person name="Horton D.L."/>
            <person name="Alikhan N.F."/>
            <person name="Baker D."/>
            <person name="Gharbi K."/>
            <person name="Hall N."/>
            <person name="Watson M."/>
            <person name="Adriaenssens E.M."/>
            <person name="Foster-Nyarko E."/>
            <person name="Jarju S."/>
            <person name="Secka A."/>
            <person name="Antonio M."/>
            <person name="Oren A."/>
            <person name="Chaudhuri R.R."/>
            <person name="La Ragione R."/>
            <person name="Hildebrand F."/>
            <person name="Pallen M.J."/>
        </authorList>
    </citation>
    <scope>NUCLEOTIDE SEQUENCE</scope>
    <source>
        <strain evidence="2">B1-8020</strain>
    </source>
</reference>
<dbReference type="AlphaFoldDB" id="A0A9D9NH78"/>
<dbReference type="InterPro" id="IPR007437">
    <property type="entry name" value="DUF486"/>
</dbReference>
<evidence type="ECO:0000313" key="3">
    <source>
        <dbReference type="Proteomes" id="UP000823604"/>
    </source>
</evidence>
<keyword evidence="1" id="KW-0472">Membrane</keyword>
<comment type="caution">
    <text evidence="2">The sequence shown here is derived from an EMBL/GenBank/DDBJ whole genome shotgun (WGS) entry which is preliminary data.</text>
</comment>
<gene>
    <name evidence="2" type="ORF">IAB81_06970</name>
</gene>
<dbReference type="Proteomes" id="UP000823604">
    <property type="component" value="Unassembled WGS sequence"/>
</dbReference>
<organism evidence="2 3">
    <name type="scientific">Candidatus Merdivivens pullicola</name>
    <dbReference type="NCBI Taxonomy" id="2840872"/>
    <lineage>
        <taxon>Bacteria</taxon>
        <taxon>Pseudomonadati</taxon>
        <taxon>Bacteroidota</taxon>
        <taxon>Bacteroidia</taxon>
        <taxon>Bacteroidales</taxon>
        <taxon>Muribaculaceae</taxon>
        <taxon>Muribaculaceae incertae sedis</taxon>
        <taxon>Candidatus Merdivivens</taxon>
    </lineage>
</organism>
<dbReference type="PANTHER" id="PTHR38482:SF1">
    <property type="entry name" value="DMT FAMILY PROTEIN"/>
    <property type="match status" value="1"/>
</dbReference>
<keyword evidence="1" id="KW-1133">Transmembrane helix</keyword>
<dbReference type="PIRSF" id="PIRSF021239">
    <property type="entry name" value="UCP021239"/>
    <property type="match status" value="1"/>
</dbReference>
<protein>
    <submittedName>
        <fullName evidence="2">DMT family protein</fullName>
    </submittedName>
</protein>
<dbReference type="Pfam" id="PF04342">
    <property type="entry name" value="DMT_6"/>
    <property type="match status" value="1"/>
</dbReference>
<feature type="transmembrane region" description="Helical" evidence="1">
    <location>
        <begin position="102"/>
        <end position="120"/>
    </location>
</feature>
<evidence type="ECO:0000256" key="1">
    <source>
        <dbReference type="SAM" id="Phobius"/>
    </source>
</evidence>
<dbReference type="PANTHER" id="PTHR38482">
    <property type="entry name" value="DMT FAMILY PROTEIN"/>
    <property type="match status" value="1"/>
</dbReference>
<dbReference type="EMBL" id="JADIMA010000067">
    <property type="protein sequence ID" value="MBO8473357.1"/>
    <property type="molecule type" value="Genomic_DNA"/>
</dbReference>
<reference evidence="2" key="1">
    <citation type="submission" date="2020-10" db="EMBL/GenBank/DDBJ databases">
        <authorList>
            <person name="Gilroy R."/>
        </authorList>
    </citation>
    <scope>NUCLEOTIDE SEQUENCE</scope>
    <source>
        <strain evidence="2">B1-8020</strain>
    </source>
</reference>
<accession>A0A9D9NH78</accession>
<sequence>MKGVYTILLLIVSNIFMTFAWYGHLKLQEMKITTDWKLWMVILFSWGIALFEYCAQVPANRIGFIDNGGPFTLMQLKVIQEVITLTIFTLFALFIFKGQTLQWNHIAAFACLVLAVYFVFMK</sequence>
<feature type="transmembrane region" description="Helical" evidence="1">
    <location>
        <begin position="7"/>
        <end position="24"/>
    </location>
</feature>
<feature type="transmembrane region" description="Helical" evidence="1">
    <location>
        <begin position="36"/>
        <end position="55"/>
    </location>
</feature>